<protein>
    <submittedName>
        <fullName evidence="5">Uncharacterized protein</fullName>
    </submittedName>
</protein>
<dbReference type="SUPFAM" id="SSF48201">
    <property type="entry name" value="Uteroglobin-like"/>
    <property type="match status" value="1"/>
</dbReference>
<dbReference type="EMBL" id="JBBHLL010002104">
    <property type="protein sequence ID" value="KAK7795563.1"/>
    <property type="molecule type" value="Genomic_DNA"/>
</dbReference>
<dbReference type="InterPro" id="IPR035960">
    <property type="entry name" value="Secretoglobin_sf"/>
</dbReference>
<dbReference type="GO" id="GO:0005615">
    <property type="term" value="C:extracellular space"/>
    <property type="evidence" value="ECO:0007669"/>
    <property type="project" value="TreeGrafter"/>
</dbReference>
<feature type="non-terminal residue" evidence="5">
    <location>
        <position position="107"/>
    </location>
</feature>
<evidence type="ECO:0000313" key="6">
    <source>
        <dbReference type="Proteomes" id="UP001488838"/>
    </source>
</evidence>
<sequence>RQNKLPITKLTSPESARELSFTGTHSWLPKAKTSSSSQVKALRTNAAPVCLAVKRACSTFLLFSEKALKKELGRYDAPPEAVEAKLQVKRCVDSKLSYVERVSVAGV</sequence>
<keyword evidence="2" id="KW-0964">Secreted</keyword>
<comment type="caution">
    <text evidence="5">The sequence shown here is derived from an EMBL/GenBank/DDBJ whole genome shotgun (WGS) entry which is preliminary data.</text>
</comment>
<dbReference type="InterPro" id="IPR016126">
    <property type="entry name" value="Secretoglobin"/>
</dbReference>
<evidence type="ECO:0000313" key="5">
    <source>
        <dbReference type="EMBL" id="KAK7795563.1"/>
    </source>
</evidence>
<name>A0AAW0H2D2_MYOGA</name>
<comment type="similarity">
    <text evidence="4">Belongs to the secretoglobin family. Lipophilin subfamily.</text>
</comment>
<gene>
    <name evidence="5" type="ORF">U0070_012295</name>
</gene>
<dbReference type="PROSITE" id="PS51311">
    <property type="entry name" value="SCGB"/>
    <property type="match status" value="1"/>
</dbReference>
<reference evidence="5 6" key="1">
    <citation type="journal article" date="2023" name="bioRxiv">
        <title>Conserved and derived expression patterns and positive selection on dental genes reveal complex evolutionary context of ever-growing rodent molars.</title>
        <authorList>
            <person name="Calamari Z.T."/>
            <person name="Song A."/>
            <person name="Cohen E."/>
            <person name="Akter M."/>
            <person name="Roy R.D."/>
            <person name="Hallikas O."/>
            <person name="Christensen M.M."/>
            <person name="Li P."/>
            <person name="Marangoni P."/>
            <person name="Jernvall J."/>
            <person name="Klein O.D."/>
        </authorList>
    </citation>
    <scope>NUCLEOTIDE SEQUENCE [LARGE SCALE GENOMIC DNA]</scope>
    <source>
        <strain evidence="5">V071</strain>
    </source>
</reference>
<organism evidence="5 6">
    <name type="scientific">Myodes glareolus</name>
    <name type="common">Bank vole</name>
    <name type="synonym">Clethrionomys glareolus</name>
    <dbReference type="NCBI Taxonomy" id="447135"/>
    <lineage>
        <taxon>Eukaryota</taxon>
        <taxon>Metazoa</taxon>
        <taxon>Chordata</taxon>
        <taxon>Craniata</taxon>
        <taxon>Vertebrata</taxon>
        <taxon>Euteleostomi</taxon>
        <taxon>Mammalia</taxon>
        <taxon>Eutheria</taxon>
        <taxon>Euarchontoglires</taxon>
        <taxon>Glires</taxon>
        <taxon>Rodentia</taxon>
        <taxon>Myomorpha</taxon>
        <taxon>Muroidea</taxon>
        <taxon>Cricetidae</taxon>
        <taxon>Arvicolinae</taxon>
        <taxon>Myodes</taxon>
    </lineage>
</organism>
<feature type="non-terminal residue" evidence="5">
    <location>
        <position position="1"/>
    </location>
</feature>
<evidence type="ECO:0000256" key="2">
    <source>
        <dbReference type="ARBA" id="ARBA00022525"/>
    </source>
</evidence>
<accession>A0AAW0H2D2</accession>
<keyword evidence="6" id="KW-1185">Reference proteome</keyword>
<dbReference type="CDD" id="cd00633">
    <property type="entry name" value="Secretoglobin"/>
    <property type="match status" value="1"/>
</dbReference>
<comment type="subcellular location">
    <subcellularLocation>
        <location evidence="1">Secreted</location>
    </subcellularLocation>
</comment>
<dbReference type="PANTHER" id="PTHR11332">
    <property type="entry name" value="SECRETOGLOBIN FAMILY 1D"/>
    <property type="match status" value="1"/>
</dbReference>
<proteinExistence type="inferred from homology"/>
<evidence type="ECO:0000256" key="3">
    <source>
        <dbReference type="ARBA" id="ARBA00022729"/>
    </source>
</evidence>
<keyword evidence="3" id="KW-0732">Signal</keyword>
<dbReference type="AlphaFoldDB" id="A0AAW0H2D2"/>
<evidence type="ECO:0000256" key="1">
    <source>
        <dbReference type="ARBA" id="ARBA00004613"/>
    </source>
</evidence>
<dbReference type="Proteomes" id="UP001488838">
    <property type="component" value="Unassembled WGS sequence"/>
</dbReference>
<dbReference type="PANTHER" id="PTHR11332:SF6">
    <property type="entry name" value="SECRETOGLOBIN FAMILY 1D MEMBER 4"/>
    <property type="match status" value="1"/>
</dbReference>
<evidence type="ECO:0000256" key="4">
    <source>
        <dbReference type="ARBA" id="ARBA00038364"/>
    </source>
</evidence>
<dbReference type="Pfam" id="PF01099">
    <property type="entry name" value="Uteroglobin"/>
    <property type="match status" value="1"/>
</dbReference>